<sequence length="63" mass="7462">MRQVRCSTEAQLEAKRAEMRRVFAEENRQLAETQKSNQSFLDSVVYPNQVSEHFFSFFNTTSR</sequence>
<evidence type="ECO:0000256" key="6">
    <source>
        <dbReference type="ARBA" id="ARBA00023069"/>
    </source>
</evidence>
<organism evidence="11 12">
    <name type="scientific">Emiliania huxleyi (strain CCMP1516)</name>
    <dbReference type="NCBI Taxonomy" id="280463"/>
    <lineage>
        <taxon>Eukaryota</taxon>
        <taxon>Haptista</taxon>
        <taxon>Haptophyta</taxon>
        <taxon>Prymnesiophyceae</taxon>
        <taxon>Isochrysidales</taxon>
        <taxon>Noelaerhabdaceae</taxon>
        <taxon>Emiliania</taxon>
    </lineage>
</organism>
<keyword evidence="4" id="KW-0282">Flagellum</keyword>
<dbReference type="Pfam" id="PF05914">
    <property type="entry name" value="RIB43A"/>
    <property type="match status" value="1"/>
</dbReference>
<evidence type="ECO:0000256" key="9">
    <source>
        <dbReference type="ARBA" id="ARBA00046435"/>
    </source>
</evidence>
<accession>A0A0D3IUQ5</accession>
<dbReference type="GeneID" id="17261153"/>
<evidence type="ECO:0000256" key="1">
    <source>
        <dbReference type="ARBA" id="ARBA00004611"/>
    </source>
</evidence>
<evidence type="ECO:0000256" key="3">
    <source>
        <dbReference type="ARBA" id="ARBA00022490"/>
    </source>
</evidence>
<proteinExistence type="inferred from homology"/>
<evidence type="ECO:0000256" key="10">
    <source>
        <dbReference type="SAM" id="Coils"/>
    </source>
</evidence>
<evidence type="ECO:0000256" key="8">
    <source>
        <dbReference type="ARBA" id="ARBA00023273"/>
    </source>
</evidence>
<comment type="subunit">
    <text evidence="9">Microtubule inner protein component of sperm flagellar doublet microtubules.</text>
</comment>
<dbReference type="PaxDb" id="2903-EOD14990"/>
<dbReference type="EnsemblProtists" id="EOD14990">
    <property type="protein sequence ID" value="EOD14990"/>
    <property type="gene ID" value="EMIHUDRAFT_370859"/>
</dbReference>
<comment type="similarity">
    <text evidence="2">Belongs to the RIB43A family.</text>
</comment>
<keyword evidence="3" id="KW-0963">Cytoplasm</keyword>
<evidence type="ECO:0000256" key="4">
    <source>
        <dbReference type="ARBA" id="ARBA00022846"/>
    </source>
</evidence>
<keyword evidence="12" id="KW-1185">Reference proteome</keyword>
<evidence type="ECO:0000313" key="11">
    <source>
        <dbReference type="EnsemblProtists" id="EOD14990"/>
    </source>
</evidence>
<evidence type="ECO:0000256" key="2">
    <source>
        <dbReference type="ARBA" id="ARBA00006875"/>
    </source>
</evidence>
<dbReference type="InterPro" id="IPR008805">
    <property type="entry name" value="RIB43A"/>
</dbReference>
<name>A0A0D3IUQ5_EMIH1</name>
<keyword evidence="7" id="KW-0206">Cytoskeleton</keyword>
<protein>
    <submittedName>
        <fullName evidence="11">Uncharacterized protein</fullName>
    </submittedName>
</protein>
<reference evidence="12" key="1">
    <citation type="journal article" date="2013" name="Nature">
        <title>Pan genome of the phytoplankton Emiliania underpins its global distribution.</title>
        <authorList>
            <person name="Read B.A."/>
            <person name="Kegel J."/>
            <person name="Klute M.J."/>
            <person name="Kuo A."/>
            <person name="Lefebvre S.C."/>
            <person name="Maumus F."/>
            <person name="Mayer C."/>
            <person name="Miller J."/>
            <person name="Monier A."/>
            <person name="Salamov A."/>
            <person name="Young J."/>
            <person name="Aguilar M."/>
            <person name="Claverie J.M."/>
            <person name="Frickenhaus S."/>
            <person name="Gonzalez K."/>
            <person name="Herman E.K."/>
            <person name="Lin Y.C."/>
            <person name="Napier J."/>
            <person name="Ogata H."/>
            <person name="Sarno A.F."/>
            <person name="Shmutz J."/>
            <person name="Schroeder D."/>
            <person name="de Vargas C."/>
            <person name="Verret F."/>
            <person name="von Dassow P."/>
            <person name="Valentin K."/>
            <person name="Van de Peer Y."/>
            <person name="Wheeler G."/>
            <person name="Dacks J.B."/>
            <person name="Delwiche C.F."/>
            <person name="Dyhrman S.T."/>
            <person name="Glockner G."/>
            <person name="John U."/>
            <person name="Richards T."/>
            <person name="Worden A.Z."/>
            <person name="Zhang X."/>
            <person name="Grigoriev I.V."/>
            <person name="Allen A.E."/>
            <person name="Bidle K."/>
            <person name="Borodovsky M."/>
            <person name="Bowler C."/>
            <person name="Brownlee C."/>
            <person name="Cock J.M."/>
            <person name="Elias M."/>
            <person name="Gladyshev V.N."/>
            <person name="Groth M."/>
            <person name="Guda C."/>
            <person name="Hadaegh A."/>
            <person name="Iglesias-Rodriguez M.D."/>
            <person name="Jenkins J."/>
            <person name="Jones B.M."/>
            <person name="Lawson T."/>
            <person name="Leese F."/>
            <person name="Lindquist E."/>
            <person name="Lobanov A."/>
            <person name="Lomsadze A."/>
            <person name="Malik S.B."/>
            <person name="Marsh M.E."/>
            <person name="Mackinder L."/>
            <person name="Mock T."/>
            <person name="Mueller-Roeber B."/>
            <person name="Pagarete A."/>
            <person name="Parker M."/>
            <person name="Probert I."/>
            <person name="Quesneville H."/>
            <person name="Raines C."/>
            <person name="Rensing S.A."/>
            <person name="Riano-Pachon D.M."/>
            <person name="Richier S."/>
            <person name="Rokitta S."/>
            <person name="Shiraiwa Y."/>
            <person name="Soanes D.M."/>
            <person name="van der Giezen M."/>
            <person name="Wahlund T.M."/>
            <person name="Williams B."/>
            <person name="Wilson W."/>
            <person name="Wolfe G."/>
            <person name="Wurch L.L."/>
        </authorList>
    </citation>
    <scope>NUCLEOTIDE SEQUENCE</scope>
</reference>
<evidence type="ECO:0000313" key="12">
    <source>
        <dbReference type="Proteomes" id="UP000013827"/>
    </source>
</evidence>
<evidence type="ECO:0000256" key="5">
    <source>
        <dbReference type="ARBA" id="ARBA00023054"/>
    </source>
</evidence>
<evidence type="ECO:0000256" key="7">
    <source>
        <dbReference type="ARBA" id="ARBA00023212"/>
    </source>
</evidence>
<dbReference type="RefSeq" id="XP_005767419.1">
    <property type="nucleotide sequence ID" value="XM_005767362.1"/>
</dbReference>
<comment type="subcellular location">
    <subcellularLocation>
        <location evidence="1">Cytoplasm</location>
        <location evidence="1">Cytoskeleton</location>
        <location evidence="1">Flagellum axoneme</location>
    </subcellularLocation>
</comment>
<keyword evidence="8" id="KW-0966">Cell projection</keyword>
<dbReference type="Proteomes" id="UP000013827">
    <property type="component" value="Unassembled WGS sequence"/>
</dbReference>
<feature type="coiled-coil region" evidence="10">
    <location>
        <begin position="7"/>
        <end position="34"/>
    </location>
</feature>
<dbReference type="HOGENOM" id="CLU_2890488_0_0_1"/>
<keyword evidence="5 10" id="KW-0175">Coiled coil</keyword>
<dbReference type="KEGG" id="ehx:EMIHUDRAFT_370859"/>
<dbReference type="AlphaFoldDB" id="A0A0D3IUQ5"/>
<reference evidence="11" key="2">
    <citation type="submission" date="2024-10" db="UniProtKB">
        <authorList>
            <consortium name="EnsemblProtists"/>
        </authorList>
    </citation>
    <scope>IDENTIFICATION</scope>
</reference>
<keyword evidence="6" id="KW-0969">Cilium</keyword>